<evidence type="ECO:0000313" key="2">
    <source>
        <dbReference type="Proteomes" id="UP001470230"/>
    </source>
</evidence>
<gene>
    <name evidence="1" type="ORF">M9Y10_043555</name>
</gene>
<dbReference type="InterPro" id="IPR011989">
    <property type="entry name" value="ARM-like"/>
</dbReference>
<name>A0ABR2K007_9EUKA</name>
<dbReference type="SUPFAM" id="SSF48371">
    <property type="entry name" value="ARM repeat"/>
    <property type="match status" value="1"/>
</dbReference>
<protein>
    <submittedName>
        <fullName evidence="1">Uncharacterized protein</fullName>
    </submittedName>
</protein>
<accession>A0ABR2K007</accession>
<organism evidence="1 2">
    <name type="scientific">Tritrichomonas musculus</name>
    <dbReference type="NCBI Taxonomy" id="1915356"/>
    <lineage>
        <taxon>Eukaryota</taxon>
        <taxon>Metamonada</taxon>
        <taxon>Parabasalia</taxon>
        <taxon>Tritrichomonadida</taxon>
        <taxon>Tritrichomonadidae</taxon>
        <taxon>Tritrichomonas</taxon>
    </lineage>
</organism>
<reference evidence="1 2" key="1">
    <citation type="submission" date="2024-04" db="EMBL/GenBank/DDBJ databases">
        <title>Tritrichomonas musculus Genome.</title>
        <authorList>
            <person name="Alves-Ferreira E."/>
            <person name="Grigg M."/>
            <person name="Lorenzi H."/>
            <person name="Galac M."/>
        </authorList>
    </citation>
    <scope>NUCLEOTIDE SEQUENCE [LARGE SCALE GENOMIC DNA]</scope>
    <source>
        <strain evidence="1 2">EAF2021</strain>
    </source>
</reference>
<dbReference type="Proteomes" id="UP001470230">
    <property type="component" value="Unassembled WGS sequence"/>
</dbReference>
<comment type="caution">
    <text evidence="1">The sequence shown here is derived from an EMBL/GenBank/DDBJ whole genome shotgun (WGS) entry which is preliminary data.</text>
</comment>
<dbReference type="EMBL" id="JAPFFF010000008">
    <property type="protein sequence ID" value="KAK8884445.1"/>
    <property type="molecule type" value="Genomic_DNA"/>
</dbReference>
<keyword evidence="2" id="KW-1185">Reference proteome</keyword>
<dbReference type="Gene3D" id="1.25.10.10">
    <property type="entry name" value="Leucine-rich Repeat Variant"/>
    <property type="match status" value="1"/>
</dbReference>
<proteinExistence type="predicted"/>
<evidence type="ECO:0000313" key="1">
    <source>
        <dbReference type="EMBL" id="KAK8884445.1"/>
    </source>
</evidence>
<dbReference type="InterPro" id="IPR016024">
    <property type="entry name" value="ARM-type_fold"/>
</dbReference>
<sequence length="518" mass="60547">MSLYKSPLSPILNDTRYQAVLDIETHICDDQNKYQLLSSINFNELTKSNEDINLELAKQILSNIITLLNSNISITDIPNFLIPRIVDLSSFFAFDQDIINLSVRIIYFLCSLDDNICYNYVDETVIDFLFKVIDSFLNLNSIMLSFYCLSEFTNNKKTETRNKLNGLSILQKTLQFVDSFQNYAYCDQFKNKDIISFSFDVILNCLISYNFDLEIVEDFIHQLNRYLYLFSQNNESNEVEKKVHRLWQISSIQTISAVVSCRPAYKGYFISDEMIDLLIKLILSDFDFELEELSIHIFCTIDNLSFKNDVFSFNLICHDPYLLSFQPPDHWGIKAKSYFCRAIITPIGNISICKRLNLYKEYLPKAVEILEKSAQFLIPLMTQYIETSDFKLRKVASIVLCQFINLNDSKILPLATLGYEEIIESLIFLLEDNINSNFVIFLIKSLRTLCHYGEMISYENSKPNPFLDLVLNLNILDTLSNIETTYYDSPEVMRNINSFRNEIDNYKYFREIDQDQEN</sequence>